<keyword evidence="1" id="KW-0812">Transmembrane</keyword>
<keyword evidence="1" id="KW-1133">Transmembrane helix</keyword>
<dbReference type="Proteomes" id="UP000176544">
    <property type="component" value="Unassembled WGS sequence"/>
</dbReference>
<dbReference type="AlphaFoldDB" id="A0A1G1Z8V3"/>
<keyword evidence="1" id="KW-0472">Membrane</keyword>
<dbReference type="EMBL" id="MHJA01000015">
    <property type="protein sequence ID" value="OGY61083.1"/>
    <property type="molecule type" value="Genomic_DNA"/>
</dbReference>
<gene>
    <name evidence="2" type="ORF">A3I33_01130</name>
</gene>
<evidence type="ECO:0000313" key="3">
    <source>
        <dbReference type="Proteomes" id="UP000176544"/>
    </source>
</evidence>
<reference evidence="2 3" key="1">
    <citation type="journal article" date="2016" name="Nat. Commun.">
        <title>Thousands of microbial genomes shed light on interconnected biogeochemical processes in an aquifer system.</title>
        <authorList>
            <person name="Anantharaman K."/>
            <person name="Brown C.T."/>
            <person name="Hug L.A."/>
            <person name="Sharon I."/>
            <person name="Castelle C.J."/>
            <person name="Probst A.J."/>
            <person name="Thomas B.C."/>
            <person name="Singh A."/>
            <person name="Wilkins M.J."/>
            <person name="Karaoz U."/>
            <person name="Brodie E.L."/>
            <person name="Williams K.H."/>
            <person name="Hubbard S.S."/>
            <person name="Banfield J.F."/>
        </authorList>
    </citation>
    <scope>NUCLEOTIDE SEQUENCE [LARGE SCALE GENOMIC DNA]</scope>
</reference>
<evidence type="ECO:0000256" key="1">
    <source>
        <dbReference type="SAM" id="Phobius"/>
    </source>
</evidence>
<accession>A0A1G1Z8V3</accession>
<sequence>MRFLKQVTYGSLYLIVFALVGLGVYKVYFYETPTCFDGILNQNELSVDCDGTCIPCEIKNAKLETQTISVMRAGEGRVTVLAKVVNPINYNATFEYKINILGTFNTSLQSLSGASSINEESERYIVIPGIALNKDDVSKATIEITNAKWDEDSTTKLPEVELRNLQTVVTDDGARITGRAFNDSLDIIKRVRVTALLLDLGESVLGASAVDVQNIGVAQEKAFTVFFPELDAELEQSEVETKIFSEIIQSP</sequence>
<organism evidence="2 3">
    <name type="scientific">Candidatus Colwellbacteria bacterium RIFCSPLOWO2_02_FULL_45_11</name>
    <dbReference type="NCBI Taxonomy" id="1797692"/>
    <lineage>
        <taxon>Bacteria</taxon>
        <taxon>Candidatus Colwelliibacteriota</taxon>
    </lineage>
</organism>
<feature type="transmembrane region" description="Helical" evidence="1">
    <location>
        <begin position="12"/>
        <end position="30"/>
    </location>
</feature>
<protein>
    <submittedName>
        <fullName evidence="2">Uncharacterized protein</fullName>
    </submittedName>
</protein>
<evidence type="ECO:0000313" key="2">
    <source>
        <dbReference type="EMBL" id="OGY61083.1"/>
    </source>
</evidence>
<comment type="caution">
    <text evidence="2">The sequence shown here is derived from an EMBL/GenBank/DDBJ whole genome shotgun (WGS) entry which is preliminary data.</text>
</comment>
<proteinExistence type="predicted"/>
<name>A0A1G1Z8V3_9BACT</name>
<dbReference type="STRING" id="1797692.A3I33_01130"/>